<name>A0A2N9E6A1_FAGSY</name>
<dbReference type="InterPro" id="IPR002156">
    <property type="entry name" value="RNaseH_domain"/>
</dbReference>
<organism evidence="2">
    <name type="scientific">Fagus sylvatica</name>
    <name type="common">Beechnut</name>
    <dbReference type="NCBI Taxonomy" id="28930"/>
    <lineage>
        <taxon>Eukaryota</taxon>
        <taxon>Viridiplantae</taxon>
        <taxon>Streptophyta</taxon>
        <taxon>Embryophyta</taxon>
        <taxon>Tracheophyta</taxon>
        <taxon>Spermatophyta</taxon>
        <taxon>Magnoliopsida</taxon>
        <taxon>eudicotyledons</taxon>
        <taxon>Gunneridae</taxon>
        <taxon>Pentapetalae</taxon>
        <taxon>rosids</taxon>
        <taxon>fabids</taxon>
        <taxon>Fagales</taxon>
        <taxon>Fagaceae</taxon>
        <taxon>Fagus</taxon>
    </lineage>
</organism>
<dbReference type="Gene3D" id="3.30.420.10">
    <property type="entry name" value="Ribonuclease H-like superfamily/Ribonuclease H"/>
    <property type="match status" value="1"/>
</dbReference>
<dbReference type="SUPFAM" id="SSF53098">
    <property type="entry name" value="Ribonuclease H-like"/>
    <property type="match status" value="1"/>
</dbReference>
<sequence>MRMLRSKYKVRRDWLSKSPPKNSSPIWRAIEKGKNVIVKGACFLVGNRENISVWKDPWVPYLEDFKPIPRDALSQVRPLMVSNLIDPQTRVWKQDVLGQLFTQSSIEAINKIVIPWRPRPDKLVWVKEPIGDFSVKYAYKLSQELSTTSNEVGKNLEAQRHFQTHPKSFGSWTRAVEFIFNHAPQAQKDLDGITRWSCPPPNTIKLNVDATISDHRSTISVVARNEKGELLRAWAKHLDGEDPLKAETHVVLWALELALMEDFQHIVIEGDAKLCFDAIGDKSVTPWSIGSLINNIGDRSKLFLSYSFCWVRREANFVTHAMAKFAFAFSTLSPPFCFNLSTLP</sequence>
<dbReference type="PANTHER" id="PTHR47723:SF19">
    <property type="entry name" value="POLYNUCLEOTIDYL TRANSFERASE, RIBONUCLEASE H-LIKE SUPERFAMILY PROTEIN"/>
    <property type="match status" value="1"/>
</dbReference>
<dbReference type="GO" id="GO:0004523">
    <property type="term" value="F:RNA-DNA hybrid ribonuclease activity"/>
    <property type="evidence" value="ECO:0007669"/>
    <property type="project" value="InterPro"/>
</dbReference>
<dbReference type="InterPro" id="IPR053151">
    <property type="entry name" value="RNase_H-like"/>
</dbReference>
<dbReference type="CDD" id="cd06222">
    <property type="entry name" value="RNase_H_like"/>
    <property type="match status" value="1"/>
</dbReference>
<dbReference type="Pfam" id="PF13456">
    <property type="entry name" value="RVT_3"/>
    <property type="match status" value="1"/>
</dbReference>
<dbReference type="InterPro" id="IPR012337">
    <property type="entry name" value="RNaseH-like_sf"/>
</dbReference>
<accession>A0A2N9E6A1</accession>
<reference evidence="2" key="1">
    <citation type="submission" date="2018-02" db="EMBL/GenBank/DDBJ databases">
        <authorList>
            <person name="Cohen D.B."/>
            <person name="Kent A.D."/>
        </authorList>
    </citation>
    <scope>NUCLEOTIDE SEQUENCE</scope>
</reference>
<dbReference type="EMBL" id="OIVN01000112">
    <property type="protein sequence ID" value="SPC74466.1"/>
    <property type="molecule type" value="Genomic_DNA"/>
</dbReference>
<dbReference type="AlphaFoldDB" id="A0A2N9E6A1"/>
<dbReference type="InterPro" id="IPR036397">
    <property type="entry name" value="RNaseH_sf"/>
</dbReference>
<dbReference type="InterPro" id="IPR044730">
    <property type="entry name" value="RNase_H-like_dom_plant"/>
</dbReference>
<feature type="domain" description="RNase H type-1" evidence="1">
    <location>
        <begin position="207"/>
        <end position="326"/>
    </location>
</feature>
<evidence type="ECO:0000313" key="2">
    <source>
        <dbReference type="EMBL" id="SPC74466.1"/>
    </source>
</evidence>
<dbReference type="PANTHER" id="PTHR47723">
    <property type="entry name" value="OS05G0353850 PROTEIN"/>
    <property type="match status" value="1"/>
</dbReference>
<proteinExistence type="predicted"/>
<evidence type="ECO:0000259" key="1">
    <source>
        <dbReference type="Pfam" id="PF13456"/>
    </source>
</evidence>
<gene>
    <name evidence="2" type="ORF">FSB_LOCUS2348</name>
</gene>
<protein>
    <recommendedName>
        <fullName evidence="1">RNase H type-1 domain-containing protein</fullName>
    </recommendedName>
</protein>
<dbReference type="GO" id="GO:0003676">
    <property type="term" value="F:nucleic acid binding"/>
    <property type="evidence" value="ECO:0007669"/>
    <property type="project" value="InterPro"/>
</dbReference>